<dbReference type="KEGG" id="sacd:HS1genome_1266"/>
<dbReference type="GeneID" id="38666779"/>
<dbReference type="AlphaFoldDB" id="A0A348B3X5"/>
<reference evidence="2" key="4">
    <citation type="submission" date="2020-09" db="EMBL/GenBank/DDBJ databases">
        <authorList>
            <person name="Sun Q."/>
            <person name="Ohkuma M."/>
        </authorList>
    </citation>
    <scope>NUCLEOTIDE SEQUENCE</scope>
    <source>
        <strain evidence="2">JCM 31740</strain>
    </source>
</reference>
<reference evidence="1" key="3">
    <citation type="journal article" date="2019" name="BMC Res. Notes">
        <title>Complete genome sequence of the Sulfodiicoccus acidiphilus strain HS-1T, the first crenarchaeon that lacks polB3, isolated from an acidic hot spring in Ohwaku-dani, Hakone, Japan.</title>
        <authorList>
            <person name="Sakai H.D."/>
            <person name="Kurosawa N."/>
        </authorList>
    </citation>
    <scope>NUCLEOTIDE SEQUENCE</scope>
    <source>
        <strain evidence="1">HS-1</strain>
    </source>
</reference>
<organism evidence="1 3">
    <name type="scientific">Sulfodiicoccus acidiphilus</name>
    <dbReference type="NCBI Taxonomy" id="1670455"/>
    <lineage>
        <taxon>Archaea</taxon>
        <taxon>Thermoproteota</taxon>
        <taxon>Thermoprotei</taxon>
        <taxon>Sulfolobales</taxon>
        <taxon>Sulfolobaceae</taxon>
        <taxon>Sulfodiicoccus</taxon>
    </lineage>
</organism>
<dbReference type="RefSeq" id="WP_126450085.1">
    <property type="nucleotide sequence ID" value="NZ_AP018553.1"/>
</dbReference>
<dbReference type="OrthoDB" id="42022at2157"/>
<dbReference type="EMBL" id="AP018553">
    <property type="protein sequence ID" value="BBD72877.1"/>
    <property type="molecule type" value="Genomic_DNA"/>
</dbReference>
<keyword evidence="3" id="KW-1185">Reference proteome</keyword>
<dbReference type="EMBL" id="BMQS01000002">
    <property type="protein sequence ID" value="GGT88305.1"/>
    <property type="molecule type" value="Genomic_DNA"/>
</dbReference>
<reference evidence="2" key="1">
    <citation type="journal article" date="2014" name="Int. J. Syst. Evol. Microbiol.">
        <title>Complete genome sequence of Corynebacterium casei LMG S-19264T (=DSM 44701T), isolated from a smear-ripened cheese.</title>
        <authorList>
            <consortium name="US DOE Joint Genome Institute (JGI-PGF)"/>
            <person name="Walter F."/>
            <person name="Albersmeier A."/>
            <person name="Kalinowski J."/>
            <person name="Ruckert C."/>
        </authorList>
    </citation>
    <scope>NUCLEOTIDE SEQUENCE</scope>
    <source>
        <strain evidence="2">JCM 31740</strain>
    </source>
</reference>
<protein>
    <submittedName>
        <fullName evidence="1">Uncharacterized protein</fullName>
    </submittedName>
</protein>
<name>A0A348B3X5_9CREN</name>
<sequence length="72" mass="8627">MLRLDRKSASWTWRREPNPARDLGKAPKAFIKEVVRNRDSTLRRVIYNSFRILQITTTYLSYPLNLHLLKKI</sequence>
<reference evidence="3" key="2">
    <citation type="submission" date="2018-04" db="EMBL/GenBank/DDBJ databases">
        <title>Complete genome sequence of Sulfodiicoccus acidiphilus strain HS-1.</title>
        <authorList>
            <person name="Sakai H.D."/>
            <person name="Kurosawa N."/>
        </authorList>
    </citation>
    <scope>NUCLEOTIDE SEQUENCE [LARGE SCALE GENOMIC DNA]</scope>
    <source>
        <strain evidence="3">HS-1</strain>
    </source>
</reference>
<evidence type="ECO:0000313" key="1">
    <source>
        <dbReference type="EMBL" id="BBD72877.1"/>
    </source>
</evidence>
<dbReference type="Proteomes" id="UP000276741">
    <property type="component" value="Chromosome"/>
</dbReference>
<accession>A0A348B3X5</accession>
<evidence type="ECO:0000313" key="2">
    <source>
        <dbReference type="EMBL" id="GGT88305.1"/>
    </source>
</evidence>
<proteinExistence type="predicted"/>
<evidence type="ECO:0000313" key="3">
    <source>
        <dbReference type="Proteomes" id="UP000276741"/>
    </source>
</evidence>
<dbReference type="Proteomes" id="UP000616143">
    <property type="component" value="Unassembled WGS sequence"/>
</dbReference>
<gene>
    <name evidence="2" type="ORF">GCM10007116_02860</name>
    <name evidence="1" type="ORF">HS1genome_1266</name>
</gene>